<feature type="region of interest" description="Disordered" evidence="1">
    <location>
        <begin position="1"/>
        <end position="28"/>
    </location>
</feature>
<evidence type="ECO:0000313" key="2">
    <source>
        <dbReference type="EMBL" id="CAG9829508.1"/>
    </source>
</evidence>
<dbReference type="OrthoDB" id="6751300at2759"/>
<accession>A0A9N9SU63</accession>
<name>A0A9N9SU63_DIABA</name>
<gene>
    <name evidence="2" type="ORF">DIABBA_LOCUS3309</name>
</gene>
<protein>
    <recommendedName>
        <fullName evidence="4">Zinc finger BED domain-containing protein 5</fullName>
    </recommendedName>
</protein>
<evidence type="ECO:0000313" key="3">
    <source>
        <dbReference type="Proteomes" id="UP001153709"/>
    </source>
</evidence>
<dbReference type="PANTHER" id="PTHR45913:SF19">
    <property type="entry name" value="LOW QUALITY PROTEIN: ZINC FINGER BED DOMAIN-CONTAINING PROTEIN 5-LIKE"/>
    <property type="match status" value="1"/>
</dbReference>
<keyword evidence="3" id="KW-1185">Reference proteome</keyword>
<sequence length="214" mass="24617">MDRWLKCGSLKRDRPTDEEGENTFNVKVKKSMTLEPNLSVSIEPNSSASLKPNSAKISAAKIRKYNSDYLEMGFTFTGPEQQPKPQCVICYESLSNECMKPAKLRRHLETKHPEYKSKSLDFFKNKLGELRRSRKNITKHYGANVNENATLASYERSRQYHTATADTNQSQVEGNRGSIILLQKNFHQADGEKLTLKKERKKQKKNVETWDTTI</sequence>
<proteinExistence type="predicted"/>
<organism evidence="2 3">
    <name type="scientific">Diabrotica balteata</name>
    <name type="common">Banded cucumber beetle</name>
    <dbReference type="NCBI Taxonomy" id="107213"/>
    <lineage>
        <taxon>Eukaryota</taxon>
        <taxon>Metazoa</taxon>
        <taxon>Ecdysozoa</taxon>
        <taxon>Arthropoda</taxon>
        <taxon>Hexapoda</taxon>
        <taxon>Insecta</taxon>
        <taxon>Pterygota</taxon>
        <taxon>Neoptera</taxon>
        <taxon>Endopterygota</taxon>
        <taxon>Coleoptera</taxon>
        <taxon>Polyphaga</taxon>
        <taxon>Cucujiformia</taxon>
        <taxon>Chrysomeloidea</taxon>
        <taxon>Chrysomelidae</taxon>
        <taxon>Galerucinae</taxon>
        <taxon>Diabroticina</taxon>
        <taxon>Diabroticites</taxon>
        <taxon>Diabrotica</taxon>
    </lineage>
</organism>
<evidence type="ECO:0008006" key="4">
    <source>
        <dbReference type="Google" id="ProtNLM"/>
    </source>
</evidence>
<reference evidence="2" key="1">
    <citation type="submission" date="2022-01" db="EMBL/GenBank/DDBJ databases">
        <authorList>
            <person name="King R."/>
        </authorList>
    </citation>
    <scope>NUCLEOTIDE SEQUENCE</scope>
</reference>
<evidence type="ECO:0000256" key="1">
    <source>
        <dbReference type="SAM" id="MobiDB-lite"/>
    </source>
</evidence>
<dbReference type="AlphaFoldDB" id="A0A9N9SU63"/>
<feature type="compositionally biased region" description="Basic and acidic residues" evidence="1">
    <location>
        <begin position="1"/>
        <end position="17"/>
    </location>
</feature>
<dbReference type="Proteomes" id="UP001153709">
    <property type="component" value="Chromosome 2"/>
</dbReference>
<dbReference type="PANTHER" id="PTHR45913">
    <property type="entry name" value="EPM2A-INTERACTING PROTEIN 1"/>
    <property type="match status" value="1"/>
</dbReference>
<dbReference type="EMBL" id="OU898277">
    <property type="protein sequence ID" value="CAG9829508.1"/>
    <property type="molecule type" value="Genomic_DNA"/>
</dbReference>